<feature type="region of interest" description="Disordered" evidence="1">
    <location>
        <begin position="1"/>
        <end position="21"/>
    </location>
</feature>
<feature type="region of interest" description="Disordered" evidence="1">
    <location>
        <begin position="342"/>
        <end position="364"/>
    </location>
</feature>
<name>A0A426WZG1_ENSVE</name>
<dbReference type="Proteomes" id="UP000287651">
    <property type="component" value="Unassembled WGS sequence"/>
</dbReference>
<sequence>GEASPRLLVRGRGRGAASSFRAGTRAKRRLVFSSGDESAASSSRTGTKQCCLIFPHRDEEALFRVRPLEDETSPPLPAWGRGDASSYSSGTRHRLVFLRGDEATPLRFSHEPRLSAASLALSRNHHWALLTLTPQPPSSLAAAALTVLPLPSSFPPLLPQQLHALCRCLPLLPHLSLATACCRSRFQPAFFTAACHCSICCPLPWLPLPLSATAVPPLLFITAGHPCHLPLQPLQPTAVTSFSQLPAAVGRTHPHGHHFFLAFPFPPYSSPTAGATRRWPLPATLPRCLLCFACIRASVVVAAAPICRLQPHPAGAHPCFSHTVAATPASTAVAPSSTTAAPILSSSSSAHSRRCRRPPSISPPHSLPPLPTVVCYLLLSRCRSPRRTIAALFLSPLPAAAFTTPFALLTLPACRSSAAQPPLPSLLPHLPSLLPPCFLLPLLVVAAFLFNRSLTCHVVASLSPVVALTVANHLCPPLADADNLVAVKFYYIYDICL</sequence>
<keyword evidence="2" id="KW-0812">Transmembrane</keyword>
<feature type="transmembrane region" description="Helical" evidence="2">
    <location>
        <begin position="389"/>
        <end position="413"/>
    </location>
</feature>
<dbReference type="EMBL" id="AMZH03031313">
    <property type="protein sequence ID" value="RRT32600.1"/>
    <property type="molecule type" value="Genomic_DNA"/>
</dbReference>
<comment type="caution">
    <text evidence="3">The sequence shown here is derived from an EMBL/GenBank/DDBJ whole genome shotgun (WGS) entry which is preliminary data.</text>
</comment>
<evidence type="ECO:0000313" key="3">
    <source>
        <dbReference type="EMBL" id="RRT32600.1"/>
    </source>
</evidence>
<dbReference type="AlphaFoldDB" id="A0A426WZG1"/>
<accession>A0A426WZG1</accession>
<feature type="transmembrane region" description="Helical" evidence="2">
    <location>
        <begin position="433"/>
        <end position="450"/>
    </location>
</feature>
<organism evidence="3 4">
    <name type="scientific">Ensete ventricosum</name>
    <name type="common">Abyssinian banana</name>
    <name type="synonym">Musa ensete</name>
    <dbReference type="NCBI Taxonomy" id="4639"/>
    <lineage>
        <taxon>Eukaryota</taxon>
        <taxon>Viridiplantae</taxon>
        <taxon>Streptophyta</taxon>
        <taxon>Embryophyta</taxon>
        <taxon>Tracheophyta</taxon>
        <taxon>Spermatophyta</taxon>
        <taxon>Magnoliopsida</taxon>
        <taxon>Liliopsida</taxon>
        <taxon>Zingiberales</taxon>
        <taxon>Musaceae</taxon>
        <taxon>Ensete</taxon>
    </lineage>
</organism>
<proteinExistence type="predicted"/>
<evidence type="ECO:0000256" key="1">
    <source>
        <dbReference type="SAM" id="MobiDB-lite"/>
    </source>
</evidence>
<reference evidence="3 4" key="1">
    <citation type="journal article" date="2014" name="Agronomy (Basel)">
        <title>A Draft Genome Sequence for Ensete ventricosum, the Drought-Tolerant Tree Against Hunger.</title>
        <authorList>
            <person name="Harrison J."/>
            <person name="Moore K.A."/>
            <person name="Paszkiewicz K."/>
            <person name="Jones T."/>
            <person name="Grant M."/>
            <person name="Ambacheew D."/>
            <person name="Muzemil S."/>
            <person name="Studholme D.J."/>
        </authorList>
    </citation>
    <scope>NUCLEOTIDE SEQUENCE [LARGE SCALE GENOMIC DNA]</scope>
</reference>
<gene>
    <name evidence="3" type="ORF">B296_00055790</name>
</gene>
<protein>
    <submittedName>
        <fullName evidence="3">Uncharacterized protein</fullName>
    </submittedName>
</protein>
<evidence type="ECO:0000313" key="4">
    <source>
        <dbReference type="Proteomes" id="UP000287651"/>
    </source>
</evidence>
<evidence type="ECO:0000256" key="2">
    <source>
        <dbReference type="SAM" id="Phobius"/>
    </source>
</evidence>
<feature type="non-terminal residue" evidence="3">
    <location>
        <position position="1"/>
    </location>
</feature>
<keyword evidence="2" id="KW-1133">Transmembrane helix</keyword>
<keyword evidence="2" id="KW-0472">Membrane</keyword>